<dbReference type="EMBL" id="LFML01000085">
    <property type="protein sequence ID" value="KMO95807.1"/>
    <property type="molecule type" value="Genomic_DNA"/>
</dbReference>
<comment type="caution">
    <text evidence="1">The sequence shown here is derived from an EMBL/GenBank/DDBJ whole genome shotgun (WGS) entry which is preliminary data.</text>
</comment>
<accession>A0A0J6XNI5</accession>
<dbReference type="OrthoDB" id="4107102at2"/>
<proteinExistence type="predicted"/>
<evidence type="ECO:0000313" key="1">
    <source>
        <dbReference type="EMBL" id="KMO95807.1"/>
    </source>
</evidence>
<dbReference type="Proteomes" id="UP000035932">
    <property type="component" value="Unassembled WGS sequence"/>
</dbReference>
<name>A0A0J6XNI5_9ACTN</name>
<dbReference type="STRING" id="66430.ACS04_21560"/>
<evidence type="ECO:0000313" key="2">
    <source>
        <dbReference type="Proteomes" id="UP000035932"/>
    </source>
</evidence>
<reference evidence="1 2" key="1">
    <citation type="submission" date="2015-06" db="EMBL/GenBank/DDBJ databases">
        <title>Recapitulation of the evolution of biosynthetic gene clusters reveals hidden chemical diversity on bacterial genomes.</title>
        <authorList>
            <person name="Cruz-Morales P."/>
            <person name="Martinez-Guerrero C."/>
            <person name="Morales-Escalante M.A."/>
            <person name="Yanez-Guerra L.A."/>
            <person name="Kopp J.F."/>
            <person name="Feldmann J."/>
            <person name="Ramos-Aboites H.E."/>
            <person name="Barona-Gomez F."/>
        </authorList>
    </citation>
    <scope>NUCLEOTIDE SEQUENCE [LARGE SCALE GENOMIC DNA]</scope>
    <source>
        <strain evidence="1 2">ATCC 31245</strain>
    </source>
</reference>
<organism evidence="1 2">
    <name type="scientific">Streptomyces roseus</name>
    <dbReference type="NCBI Taxonomy" id="66430"/>
    <lineage>
        <taxon>Bacteria</taxon>
        <taxon>Bacillati</taxon>
        <taxon>Actinomycetota</taxon>
        <taxon>Actinomycetes</taxon>
        <taxon>Kitasatosporales</taxon>
        <taxon>Streptomycetaceae</taxon>
        <taxon>Streptomyces</taxon>
    </lineage>
</organism>
<dbReference type="PATRIC" id="fig|66430.4.peg.7164"/>
<gene>
    <name evidence="1" type="ORF">ACS04_21560</name>
</gene>
<dbReference type="RefSeq" id="WP_048478333.1">
    <property type="nucleotide sequence ID" value="NZ_JBIRUD010000021.1"/>
</dbReference>
<sequence length="244" mass="26232">MIHIAETVGVGSIENFLSNAERTQLADLMNDVLTSGGTSRFGGERRTSIHEIPGHSPEEAMAVYEPAGRVEIPSIPEAAEKLLGDAFERARPAFSRVMPSITLCRPWTYVEYGVGQHITSHLDGIAPDPLAWPRQIAGISVVITQADAGGAFYVETTSSDRLWNGKAPDAASNGYEEGMWLAHDGADNSATWFQQMPRTRWSVAPAPGTALLYGSQLAHGTLPVMSGRVAKFISWLIAEPTTAG</sequence>
<evidence type="ECO:0008006" key="3">
    <source>
        <dbReference type="Google" id="ProtNLM"/>
    </source>
</evidence>
<dbReference type="Gene3D" id="2.60.120.620">
    <property type="entry name" value="q2cbj1_9rhob like domain"/>
    <property type="match status" value="1"/>
</dbReference>
<protein>
    <recommendedName>
        <fullName evidence="3">Fe2OG dioxygenase domain-containing protein</fullName>
    </recommendedName>
</protein>
<dbReference type="AlphaFoldDB" id="A0A0J6XNI5"/>
<keyword evidence="2" id="KW-1185">Reference proteome</keyword>